<gene>
    <name evidence="1" type="ORF">GCM10007216_36150</name>
</gene>
<proteinExistence type="predicted"/>
<organism evidence="1 2">
    <name type="scientific">Thalassobacillus devorans</name>
    <dbReference type="NCBI Taxonomy" id="279813"/>
    <lineage>
        <taxon>Bacteria</taxon>
        <taxon>Bacillati</taxon>
        <taxon>Bacillota</taxon>
        <taxon>Bacilli</taxon>
        <taxon>Bacillales</taxon>
        <taxon>Bacillaceae</taxon>
        <taxon>Thalassobacillus</taxon>
    </lineage>
</organism>
<name>A0ABQ1PRM1_9BACI</name>
<protein>
    <submittedName>
        <fullName evidence="1">Uncharacterized protein</fullName>
    </submittedName>
</protein>
<evidence type="ECO:0000313" key="2">
    <source>
        <dbReference type="Proteomes" id="UP000619534"/>
    </source>
</evidence>
<dbReference type="RefSeq" id="WP_062439254.1">
    <property type="nucleotide sequence ID" value="NZ_BMCJ01000008.1"/>
</dbReference>
<reference evidence="2" key="1">
    <citation type="journal article" date="2019" name="Int. J. Syst. Evol. Microbiol.">
        <title>The Global Catalogue of Microorganisms (GCM) 10K type strain sequencing project: providing services to taxonomists for standard genome sequencing and annotation.</title>
        <authorList>
            <consortium name="The Broad Institute Genomics Platform"/>
            <consortium name="The Broad Institute Genome Sequencing Center for Infectious Disease"/>
            <person name="Wu L."/>
            <person name="Ma J."/>
        </authorList>
    </citation>
    <scope>NUCLEOTIDE SEQUENCE [LARGE SCALE GENOMIC DNA]</scope>
    <source>
        <strain evidence="2">CCM 7282</strain>
    </source>
</reference>
<sequence length="83" mass="9923">MNLKEQLLEKGYNNIDIMVIDEENNQSTIPDLSLHKINNLEYKLYLDPKSVEVNWENEHPYFTAKQRNEEGRDVNIKGFILEW</sequence>
<dbReference type="Proteomes" id="UP000619534">
    <property type="component" value="Unassembled WGS sequence"/>
</dbReference>
<comment type="caution">
    <text evidence="1">The sequence shown here is derived from an EMBL/GenBank/DDBJ whole genome shotgun (WGS) entry which is preliminary data.</text>
</comment>
<evidence type="ECO:0000313" key="1">
    <source>
        <dbReference type="EMBL" id="GGD02223.1"/>
    </source>
</evidence>
<dbReference type="EMBL" id="BMCJ01000008">
    <property type="protein sequence ID" value="GGD02223.1"/>
    <property type="molecule type" value="Genomic_DNA"/>
</dbReference>
<accession>A0ABQ1PRM1</accession>
<keyword evidence="2" id="KW-1185">Reference proteome</keyword>